<dbReference type="AlphaFoldDB" id="A0A1H0E6X3"/>
<dbReference type="Proteomes" id="UP000199004">
    <property type="component" value="Unassembled WGS sequence"/>
</dbReference>
<dbReference type="STRING" id="1005944.SAMN05192576_2775"/>
<evidence type="ECO:0000313" key="2">
    <source>
        <dbReference type="EMBL" id="SDN78095.1"/>
    </source>
</evidence>
<accession>A0A1H0E6X3</accession>
<organism evidence="2 3">
    <name type="scientific">Nocardioides szechwanensis</name>
    <dbReference type="NCBI Taxonomy" id="1005944"/>
    <lineage>
        <taxon>Bacteria</taxon>
        <taxon>Bacillati</taxon>
        <taxon>Actinomycetota</taxon>
        <taxon>Actinomycetes</taxon>
        <taxon>Propionibacteriales</taxon>
        <taxon>Nocardioidaceae</taxon>
        <taxon>Nocardioides</taxon>
    </lineage>
</organism>
<evidence type="ECO:0000313" key="3">
    <source>
        <dbReference type="Proteomes" id="UP000199004"/>
    </source>
</evidence>
<keyword evidence="3" id="KW-1185">Reference proteome</keyword>
<dbReference type="EMBL" id="FNIC01000004">
    <property type="protein sequence ID" value="SDN78095.1"/>
    <property type="molecule type" value="Genomic_DNA"/>
</dbReference>
<evidence type="ECO:0008006" key="4">
    <source>
        <dbReference type="Google" id="ProtNLM"/>
    </source>
</evidence>
<dbReference type="OrthoDB" id="3794088at2"/>
<feature type="chain" id="PRO_5011650004" description="Lipoprotein" evidence="1">
    <location>
        <begin position="33"/>
        <end position="142"/>
    </location>
</feature>
<keyword evidence="1" id="KW-0732">Signal</keyword>
<reference evidence="2 3" key="1">
    <citation type="submission" date="2016-10" db="EMBL/GenBank/DDBJ databases">
        <authorList>
            <person name="de Groot N.N."/>
        </authorList>
    </citation>
    <scope>NUCLEOTIDE SEQUENCE [LARGE SCALE GENOMIC DNA]</scope>
    <source>
        <strain evidence="2 3">CGMCC 1.11147</strain>
    </source>
</reference>
<gene>
    <name evidence="2" type="ORF">SAMN05192576_2775</name>
</gene>
<name>A0A1H0E6X3_9ACTN</name>
<sequence>MKENTSRLANKLGVTAAVLALGVGLGTWQAQASQAPTAAAPSMGAPASSPTLHAVLPYEGQYLGHDMYGRTVRFTFRGNQMSHFTVNSTSFGGAHVSGHAWHETCSNGKCTKGMWTDDVTVEGQWRDQNGHISHWTARLFMH</sequence>
<dbReference type="RefSeq" id="WP_091025398.1">
    <property type="nucleotide sequence ID" value="NZ_BKAE01000010.1"/>
</dbReference>
<feature type="signal peptide" evidence="1">
    <location>
        <begin position="1"/>
        <end position="32"/>
    </location>
</feature>
<proteinExistence type="predicted"/>
<protein>
    <recommendedName>
        <fullName evidence="4">Lipoprotein</fullName>
    </recommendedName>
</protein>
<evidence type="ECO:0000256" key="1">
    <source>
        <dbReference type="SAM" id="SignalP"/>
    </source>
</evidence>